<reference evidence="1" key="1">
    <citation type="journal article" date="2021" name="Proc. Natl. Acad. Sci. U.S.A.">
        <title>A Catalog of Tens of Thousands of Viruses from Human Metagenomes Reveals Hidden Associations with Chronic Diseases.</title>
        <authorList>
            <person name="Tisza M.J."/>
            <person name="Buck C.B."/>
        </authorList>
    </citation>
    <scope>NUCLEOTIDE SEQUENCE</scope>
    <source>
        <strain evidence="1">Ct9A73</strain>
    </source>
</reference>
<accession>A0A8S5UJQ6</accession>
<protein>
    <submittedName>
        <fullName evidence="1">Uncharacterized protein</fullName>
    </submittedName>
</protein>
<dbReference type="EMBL" id="BK016096">
    <property type="protein sequence ID" value="DAF94729.1"/>
    <property type="molecule type" value="Genomic_DNA"/>
</dbReference>
<sequence length="75" mass="8924">MDRDNLYQAEMCASDRPPSLRWSDWSSLDNAIDEYDRIRISTIMRKDVESSGIEVRLWSYDKRKQQITLIRVDKG</sequence>
<proteinExistence type="predicted"/>
<organism evidence="1">
    <name type="scientific">Podoviridae sp. ct9A73</name>
    <dbReference type="NCBI Taxonomy" id="2825225"/>
    <lineage>
        <taxon>Viruses</taxon>
        <taxon>Duplodnaviria</taxon>
        <taxon>Heunggongvirae</taxon>
        <taxon>Uroviricota</taxon>
        <taxon>Caudoviricetes</taxon>
    </lineage>
</organism>
<name>A0A8S5UJQ6_9CAUD</name>
<evidence type="ECO:0000313" key="1">
    <source>
        <dbReference type="EMBL" id="DAF94729.1"/>
    </source>
</evidence>